<evidence type="ECO:0000313" key="1">
    <source>
        <dbReference type="EMBL" id="VUX23405.1"/>
    </source>
</evidence>
<evidence type="ECO:0000313" key="2">
    <source>
        <dbReference type="Proteomes" id="UP000398619"/>
    </source>
</evidence>
<sequence length="169" mass="20109">MCCSMQFVITKIIVPCYIGETKFKAGIFLSRQIINRKKYKDSLKITEFSSYDEAKQAFLSYYKHISEDELRLNCLYEVRDRHIYTVFSTMNAVGIVEEETRTTFLPAILGDIDLSIRFRYDLTYEEAQKVARNIFVRIYKRPEYYIRGNIPLNRAITLQEVQWKKRKGE</sequence>
<protein>
    <submittedName>
        <fullName evidence="1">Uncharacterized protein</fullName>
    </submittedName>
</protein>
<organism evidence="1 2">
    <name type="scientific">Dorea longicatena</name>
    <dbReference type="NCBI Taxonomy" id="88431"/>
    <lineage>
        <taxon>Bacteria</taxon>
        <taxon>Bacillati</taxon>
        <taxon>Bacillota</taxon>
        <taxon>Clostridia</taxon>
        <taxon>Lachnospirales</taxon>
        <taxon>Lachnospiraceae</taxon>
        <taxon>Dorea</taxon>
    </lineage>
</organism>
<dbReference type="EMBL" id="CABHNM010000079">
    <property type="protein sequence ID" value="VUX23405.1"/>
    <property type="molecule type" value="Genomic_DNA"/>
</dbReference>
<gene>
    <name evidence="1" type="ORF">DLSSTS7063_03191</name>
</gene>
<dbReference type="Proteomes" id="UP000398619">
    <property type="component" value="Unassembled WGS sequence"/>
</dbReference>
<accession>A0A564UUS7</accession>
<name>A0A564UUS7_9FIRM</name>
<reference evidence="1 2" key="1">
    <citation type="submission" date="2019-07" db="EMBL/GenBank/DDBJ databases">
        <authorList>
            <person name="Hibberd C M."/>
            <person name="Gehrig L. J."/>
            <person name="Chang H.-W."/>
            <person name="Venkatesh S."/>
        </authorList>
    </citation>
    <scope>NUCLEOTIDE SEQUENCE [LARGE SCALE GENOMIC DNA]</scope>
    <source>
        <strain evidence="1">Dorea_longicatena_SSTS_Bg7063</strain>
    </source>
</reference>
<proteinExistence type="predicted"/>
<dbReference type="AlphaFoldDB" id="A0A564UUS7"/>